<evidence type="ECO:0000313" key="2">
    <source>
        <dbReference type="Proteomes" id="UP000002432"/>
    </source>
</evidence>
<dbReference type="EMBL" id="CP000360">
    <property type="protein sequence ID" value="ABF39176.1"/>
    <property type="molecule type" value="Genomic_DNA"/>
</dbReference>
<protein>
    <recommendedName>
        <fullName evidence="3">Thiol-disulfide oxidoreductase DCC</fullName>
    </recommendedName>
</protein>
<dbReference type="EnsemblBacteria" id="ABF39176">
    <property type="protein sequence ID" value="ABF39176"/>
    <property type="gene ID" value="Acid345_0171"/>
</dbReference>
<reference evidence="1 2" key="1">
    <citation type="journal article" date="2009" name="Appl. Environ. Microbiol.">
        <title>Three genomes from the phylum Acidobacteria provide insight into the lifestyles of these microorganisms in soils.</title>
        <authorList>
            <person name="Ward N.L."/>
            <person name="Challacombe J.F."/>
            <person name="Janssen P.H."/>
            <person name="Henrissat B."/>
            <person name="Coutinho P.M."/>
            <person name="Wu M."/>
            <person name="Xie G."/>
            <person name="Haft D.H."/>
            <person name="Sait M."/>
            <person name="Badger J."/>
            <person name="Barabote R.D."/>
            <person name="Bradley B."/>
            <person name="Brettin T.S."/>
            <person name="Brinkac L.M."/>
            <person name="Bruce D."/>
            <person name="Creasy T."/>
            <person name="Daugherty S.C."/>
            <person name="Davidsen T.M."/>
            <person name="DeBoy R.T."/>
            <person name="Detter J.C."/>
            <person name="Dodson R.J."/>
            <person name="Durkin A.S."/>
            <person name="Ganapathy A."/>
            <person name="Gwinn-Giglio M."/>
            <person name="Han C.S."/>
            <person name="Khouri H."/>
            <person name="Kiss H."/>
            <person name="Kothari S.P."/>
            <person name="Madupu R."/>
            <person name="Nelson K.E."/>
            <person name="Nelson W.C."/>
            <person name="Paulsen I."/>
            <person name="Penn K."/>
            <person name="Ren Q."/>
            <person name="Rosovitz M.J."/>
            <person name="Selengut J.D."/>
            <person name="Shrivastava S."/>
            <person name="Sullivan S.A."/>
            <person name="Tapia R."/>
            <person name="Thompson L.S."/>
            <person name="Watkins K.L."/>
            <person name="Yang Q."/>
            <person name="Yu C."/>
            <person name="Zafar N."/>
            <person name="Zhou L."/>
            <person name="Kuske C.R."/>
        </authorList>
    </citation>
    <scope>NUCLEOTIDE SEQUENCE [LARGE SCALE GENOMIC DNA]</scope>
    <source>
        <strain evidence="1 2">Ellin345</strain>
    </source>
</reference>
<dbReference type="HOGENOM" id="CLU_137436_0_0_0"/>
<dbReference type="OrthoDB" id="9785438at2"/>
<proteinExistence type="predicted"/>
<evidence type="ECO:0008006" key="3">
    <source>
        <dbReference type="Google" id="ProtNLM"/>
    </source>
</evidence>
<dbReference type="eggNOG" id="COG3011">
    <property type="taxonomic scope" value="Bacteria"/>
</dbReference>
<dbReference type="RefSeq" id="WP_011520978.1">
    <property type="nucleotide sequence ID" value="NC_008009.1"/>
</dbReference>
<sequence length="142" mass="16398">MRFLYVFYDATCGLCTRLRSWCERQPAYVELRFVAAGSPDAHRLLPADLAKVSREDLIVLSSEGGVYQGEGAWLMCLWALRGYRQLSIRLSDPRLAPKVREAFQIFSGSRHALSRWLGLSTDSLQKELQWTFTPRCEPRWLE</sequence>
<organism evidence="1 2">
    <name type="scientific">Koribacter versatilis (strain Ellin345)</name>
    <dbReference type="NCBI Taxonomy" id="204669"/>
    <lineage>
        <taxon>Bacteria</taxon>
        <taxon>Pseudomonadati</taxon>
        <taxon>Acidobacteriota</taxon>
        <taxon>Terriglobia</taxon>
        <taxon>Terriglobales</taxon>
        <taxon>Candidatus Korobacteraceae</taxon>
        <taxon>Candidatus Korobacter</taxon>
    </lineage>
</organism>
<dbReference type="InterPro" id="IPR007263">
    <property type="entry name" value="DCC1-like"/>
</dbReference>
<dbReference type="Pfam" id="PF04134">
    <property type="entry name" value="DCC1-like"/>
    <property type="match status" value="1"/>
</dbReference>
<dbReference type="KEGG" id="aba:Acid345_0171"/>
<dbReference type="GO" id="GO:0015035">
    <property type="term" value="F:protein-disulfide reductase activity"/>
    <property type="evidence" value="ECO:0007669"/>
    <property type="project" value="InterPro"/>
</dbReference>
<keyword evidence="2" id="KW-1185">Reference proteome</keyword>
<evidence type="ECO:0000313" key="1">
    <source>
        <dbReference type="EMBL" id="ABF39176.1"/>
    </source>
</evidence>
<gene>
    <name evidence="1" type="ordered locus">Acid345_0171</name>
</gene>
<name>Q1IVC4_KORVE</name>
<dbReference type="AlphaFoldDB" id="Q1IVC4"/>
<accession>Q1IVC4</accession>
<dbReference type="STRING" id="204669.Acid345_0171"/>
<dbReference type="Proteomes" id="UP000002432">
    <property type="component" value="Chromosome"/>
</dbReference>